<sequence length="295" mass="34401">MQRRASYPDSHVNPAYTNSQVNPFVASQMQHMPTQRMQHMSTQRMQLNAAMKDFPGRPDSFSTEEEHSYKSSKIEEQWKWDRDAPNVSNQISPHSFNEGLEGNGKRSYYQDQMPDQRRSSDNRADTEPRSLSQEQDMEVGYEDNPSPLTFEGLERKFINEIMNLAKEQSHTEDVEYARHREKIMEINTRHQEKVSALRAKQAAAREEFLHKELQARLNRYQQPGTTHYRNPGLHDAHGYFGASVAIAEAHRDFATSQFESYRELPSVLRREKTQGTEIRVPYPSSRVYNNAARNY</sequence>
<feature type="compositionally biased region" description="Basic and acidic residues" evidence="1">
    <location>
        <begin position="64"/>
        <end position="84"/>
    </location>
</feature>
<feature type="region of interest" description="Disordered" evidence="1">
    <location>
        <begin position="53"/>
        <end position="148"/>
    </location>
</feature>
<gene>
    <name evidence="2" type="ORF">FH972_010502</name>
</gene>
<dbReference type="Proteomes" id="UP000327013">
    <property type="component" value="Chromosome 4"/>
</dbReference>
<dbReference type="PANTHER" id="PTHR34210">
    <property type="entry name" value="OS01G0252900 PROTEIN"/>
    <property type="match status" value="1"/>
</dbReference>
<evidence type="ECO:0000313" key="3">
    <source>
        <dbReference type="Proteomes" id="UP000327013"/>
    </source>
</evidence>
<dbReference type="EMBL" id="CM017324">
    <property type="protein sequence ID" value="KAE8037952.1"/>
    <property type="molecule type" value="Genomic_DNA"/>
</dbReference>
<keyword evidence="3" id="KW-1185">Reference proteome</keyword>
<proteinExistence type="predicted"/>
<feature type="region of interest" description="Disordered" evidence="1">
    <location>
        <begin position="1"/>
        <end position="20"/>
    </location>
</feature>
<feature type="compositionally biased region" description="Polar residues" evidence="1">
    <location>
        <begin position="86"/>
        <end position="95"/>
    </location>
</feature>
<accession>A0A660KNJ1</accession>
<evidence type="ECO:0000313" key="2">
    <source>
        <dbReference type="EMBL" id="KAE8037952.1"/>
    </source>
</evidence>
<name>A0A660KNJ1_9ROSI</name>
<reference evidence="2 3" key="1">
    <citation type="submission" date="2019-06" db="EMBL/GenBank/DDBJ databases">
        <title>A chromosomal-level reference genome of Carpinus fangiana (Coryloideae, Betulaceae).</title>
        <authorList>
            <person name="Yang X."/>
            <person name="Wang Z."/>
            <person name="Zhang L."/>
            <person name="Hao G."/>
            <person name="Liu J."/>
            <person name="Yang Y."/>
        </authorList>
    </citation>
    <scope>NUCLEOTIDE SEQUENCE [LARGE SCALE GENOMIC DNA]</scope>
    <source>
        <strain evidence="2">Cfa_2016G</strain>
        <tissue evidence="2">Leaf</tissue>
    </source>
</reference>
<protein>
    <submittedName>
        <fullName evidence="2">Uncharacterized protein</fullName>
    </submittedName>
</protein>
<dbReference type="AlphaFoldDB" id="A0A660KNJ1"/>
<feature type="compositionally biased region" description="Basic and acidic residues" evidence="1">
    <location>
        <begin position="114"/>
        <end position="128"/>
    </location>
</feature>
<dbReference type="PANTHER" id="PTHR34210:SF4">
    <property type="match status" value="1"/>
</dbReference>
<dbReference type="OrthoDB" id="1899623at2759"/>
<organism evidence="2 3">
    <name type="scientific">Carpinus fangiana</name>
    <dbReference type="NCBI Taxonomy" id="176857"/>
    <lineage>
        <taxon>Eukaryota</taxon>
        <taxon>Viridiplantae</taxon>
        <taxon>Streptophyta</taxon>
        <taxon>Embryophyta</taxon>
        <taxon>Tracheophyta</taxon>
        <taxon>Spermatophyta</taxon>
        <taxon>Magnoliopsida</taxon>
        <taxon>eudicotyledons</taxon>
        <taxon>Gunneridae</taxon>
        <taxon>Pentapetalae</taxon>
        <taxon>rosids</taxon>
        <taxon>fabids</taxon>
        <taxon>Fagales</taxon>
        <taxon>Betulaceae</taxon>
        <taxon>Carpinus</taxon>
    </lineage>
</organism>
<evidence type="ECO:0000256" key="1">
    <source>
        <dbReference type="SAM" id="MobiDB-lite"/>
    </source>
</evidence>